<dbReference type="Proteomes" id="UP001155483">
    <property type="component" value="Unassembled WGS sequence"/>
</dbReference>
<dbReference type="AlphaFoldDB" id="A0A9X3B7H7"/>
<sequence length="149" mass="16889">MSTFYYDLELSQAKETAFAQKLQNQGFTVSTTQDMGRFNGYDVKAIHSTGTTTYEVKYDEMSSVTGNVAVEVCKMVNGEKVESGITASVANDYVYCFPGDNNFYNIPRFQLWKMIITQQYTKVVNSGDGGKYKLALFDKEYFVSRCTRI</sequence>
<name>A0A9X3B7H7_9BACT</name>
<proteinExistence type="predicted"/>
<accession>A0A9X3B7H7</accession>
<organism evidence="1 2">
    <name type="scientific">Paraflavisolibacter caeni</name>
    <dbReference type="NCBI Taxonomy" id="2982496"/>
    <lineage>
        <taxon>Bacteria</taxon>
        <taxon>Pseudomonadati</taxon>
        <taxon>Bacteroidota</taxon>
        <taxon>Chitinophagia</taxon>
        <taxon>Chitinophagales</taxon>
        <taxon>Chitinophagaceae</taxon>
        <taxon>Paraflavisolibacter</taxon>
    </lineage>
</organism>
<protein>
    <submittedName>
        <fullName evidence="1">Uncharacterized protein</fullName>
    </submittedName>
</protein>
<reference evidence="1" key="2">
    <citation type="submission" date="2023-04" db="EMBL/GenBank/DDBJ databases">
        <title>Paracnuella aquatica gen. nov., sp. nov., a member of the family Chitinophagaceae isolated from a hot spring.</title>
        <authorList>
            <person name="Wang C."/>
        </authorList>
    </citation>
    <scope>NUCLEOTIDE SEQUENCE</scope>
    <source>
        <strain evidence="1">LB-8</strain>
    </source>
</reference>
<dbReference type="EMBL" id="JAOTIF010000004">
    <property type="protein sequence ID" value="MCU7549215.1"/>
    <property type="molecule type" value="Genomic_DNA"/>
</dbReference>
<gene>
    <name evidence="1" type="ORF">OCK74_08815</name>
</gene>
<reference evidence="1" key="1">
    <citation type="submission" date="2022-09" db="EMBL/GenBank/DDBJ databases">
        <authorList>
            <person name="Yuan C."/>
            <person name="Ke Z."/>
        </authorList>
    </citation>
    <scope>NUCLEOTIDE SEQUENCE</scope>
    <source>
        <strain evidence="1">LB-8</strain>
    </source>
</reference>
<evidence type="ECO:0000313" key="2">
    <source>
        <dbReference type="Proteomes" id="UP001155483"/>
    </source>
</evidence>
<evidence type="ECO:0000313" key="1">
    <source>
        <dbReference type="EMBL" id="MCU7549215.1"/>
    </source>
</evidence>
<keyword evidence="2" id="KW-1185">Reference proteome</keyword>
<comment type="caution">
    <text evidence="1">The sequence shown here is derived from an EMBL/GenBank/DDBJ whole genome shotgun (WGS) entry which is preliminary data.</text>
</comment>
<dbReference type="RefSeq" id="WP_279296656.1">
    <property type="nucleotide sequence ID" value="NZ_JAOTIF010000004.1"/>
</dbReference>